<keyword evidence="4 8" id="KW-0812">Transmembrane</keyword>
<dbReference type="AlphaFoldDB" id="A0A2P8CBC6"/>
<dbReference type="PROSITE" id="PS52016">
    <property type="entry name" value="TONB_DEPENDENT_REC_3"/>
    <property type="match status" value="1"/>
</dbReference>
<evidence type="ECO:0000256" key="8">
    <source>
        <dbReference type="PROSITE-ProRule" id="PRU01360"/>
    </source>
</evidence>
<dbReference type="InterPro" id="IPR008969">
    <property type="entry name" value="CarboxyPept-like_regulatory"/>
</dbReference>
<proteinExistence type="inferred from homology"/>
<evidence type="ECO:0000256" key="10">
    <source>
        <dbReference type="SAM" id="SignalP"/>
    </source>
</evidence>
<keyword evidence="6 8" id="KW-0472">Membrane</keyword>
<dbReference type="SUPFAM" id="SSF56935">
    <property type="entry name" value="Porins"/>
    <property type="match status" value="1"/>
</dbReference>
<dbReference type="OrthoDB" id="9768177at2"/>
<sequence length="1093" mass="119898">MKNHFAVQPSIRNGRRFMLWLLGLLFMSSQAFALGKTITGKVVDKTGQPLIGASIVVKGTTHGAVTDVSGNYTLNITEDNPVLIFAYLGYTTQAVPVTNQTNIDVTMNEDKAGLQEVVVTALGIKKEKINLGYAVQTLSPKALTQVTAPNLINDLSGKLAGVYVTNGGAGVGSTSRIVIRGENSFSGSNQPLFVVDGVPINNETYFNDAVENSSSEGTWAEVDWGNGAAEINPYDIGDVTVLKGSTAAALYGSRAANGAVVITTKTGASKKGLVGVSFHSSTTLETPLKLPRLQNQYGAGIDAYPLSGSPTTYSFVNGGTSNENNIPNWGLKFDPSLDVLQFDSPVPGTNLQAGDLVALGQSGKTATPTPWIGHADHFKKFLQTGVTTENSLAFSGATDNGSYRFSFGQLYNKGILPGTDLKRYTVALRGQHKFGNKLTSNVYINFINSGSSNRPNIGYGSESVMYTFFGVYGMPMNIDINSLKKQWQVGRDQQNQFRYWKNHDNPYVTLYDNVNSFNKNRVLGNASLKYDFDPHWNLMVRTGSDFYVDSREGHRAFTTVRFPTGGFRTDDVNYFENNTDFLLSYKKKQSSIFNASGSFGGNRFLQNITYTRNIANALITPGLYNFSNARNQLPTLLEKSKKLIYSMYAIGDFDYKGQLFLNVTARNDHSSTLPKGNNSYFYPSASLSAVISSMVQMPKAISLLKVRASAAKVGRDADPYSINNTYVTQTPFNNYPLTTGNSVLANANLKPSSTTTTEFGLDMKFLNNRIGIDAAVYNSDTKNEVVKLPVPVSSGYSNAYVNGASINNKGIELVLTASPFRSSTVDKLNWDMTFNFSHNVAKVTALPGGITSYTYAQVTQYDRYYRAIQYIAKVGERLGNMYGNSFVRDDKGNIVYKNGVPQFTTSQNTLLGNYNPDFVLTWSNDLSWKNFNLNFLWDWHQGGKFYSYTELGVMAGGMSVETLPGRETGIVGKGVMDDGNGNYVPNTVRVDAATYYNAYYNATNNEAFMYNASFLKLRQFRLGYTFRNIFHTKSTAASNLNLSFVARNVLEFTQNKDVDPETLALRGQQILPGTEFLSIPSTKSLGFSLGLKF</sequence>
<evidence type="ECO:0000256" key="5">
    <source>
        <dbReference type="ARBA" id="ARBA00023077"/>
    </source>
</evidence>
<feature type="signal peptide" evidence="10">
    <location>
        <begin position="1"/>
        <end position="33"/>
    </location>
</feature>
<name>A0A2P8CBC6_9BACT</name>
<dbReference type="SUPFAM" id="SSF49464">
    <property type="entry name" value="Carboxypeptidase regulatory domain-like"/>
    <property type="match status" value="1"/>
</dbReference>
<dbReference type="Gene3D" id="2.60.40.1120">
    <property type="entry name" value="Carboxypeptidase-like, regulatory domain"/>
    <property type="match status" value="1"/>
</dbReference>
<protein>
    <submittedName>
        <fullName evidence="13">SusC/RagA family TonB-linked outer membrane protein</fullName>
    </submittedName>
    <submittedName>
        <fullName evidence="14">TonB-linked SusC/RagA family outer membrane protein</fullName>
    </submittedName>
</protein>
<organism evidence="14 15">
    <name type="scientific">Prolixibacter denitrificans</name>
    <dbReference type="NCBI Taxonomy" id="1541063"/>
    <lineage>
        <taxon>Bacteria</taxon>
        <taxon>Pseudomonadati</taxon>
        <taxon>Bacteroidota</taxon>
        <taxon>Bacteroidia</taxon>
        <taxon>Marinilabiliales</taxon>
        <taxon>Prolixibacteraceae</taxon>
        <taxon>Prolixibacter</taxon>
    </lineage>
</organism>
<keyword evidence="7 8" id="KW-0998">Cell outer membrane</keyword>
<feature type="domain" description="TonB-dependent receptor plug" evidence="12">
    <location>
        <begin position="130"/>
        <end position="259"/>
    </location>
</feature>
<dbReference type="InterPro" id="IPR036942">
    <property type="entry name" value="Beta-barrel_TonB_sf"/>
</dbReference>
<evidence type="ECO:0000256" key="9">
    <source>
        <dbReference type="RuleBase" id="RU003357"/>
    </source>
</evidence>
<keyword evidence="3 8" id="KW-1134">Transmembrane beta strand</keyword>
<dbReference type="Proteomes" id="UP000396862">
    <property type="component" value="Unassembled WGS sequence"/>
</dbReference>
<dbReference type="InterPro" id="IPR000531">
    <property type="entry name" value="Beta-barrel_TonB"/>
</dbReference>
<evidence type="ECO:0000259" key="12">
    <source>
        <dbReference type="Pfam" id="PF07715"/>
    </source>
</evidence>
<comment type="subcellular location">
    <subcellularLocation>
        <location evidence="1 8">Cell outer membrane</location>
        <topology evidence="1 8">Multi-pass membrane protein</topology>
    </subcellularLocation>
</comment>
<gene>
    <name evidence="14" type="ORF">CLV93_10614</name>
    <name evidence="13" type="ORF">JCM18694_32260</name>
</gene>
<reference evidence="14 15" key="1">
    <citation type="submission" date="2018-03" db="EMBL/GenBank/DDBJ databases">
        <title>Genomic Encyclopedia of Archaeal and Bacterial Type Strains, Phase II (KMG-II): from individual species to whole genera.</title>
        <authorList>
            <person name="Goeker M."/>
        </authorList>
    </citation>
    <scope>NUCLEOTIDE SEQUENCE [LARGE SCALE GENOMIC DNA]</scope>
    <source>
        <strain evidence="14 15">DSM 27267</strain>
    </source>
</reference>
<evidence type="ECO:0000256" key="7">
    <source>
        <dbReference type="ARBA" id="ARBA00023237"/>
    </source>
</evidence>
<dbReference type="EMBL" id="PYGC01000006">
    <property type="protein sequence ID" value="PSK82271.1"/>
    <property type="molecule type" value="Genomic_DNA"/>
</dbReference>
<dbReference type="Proteomes" id="UP000240621">
    <property type="component" value="Unassembled WGS sequence"/>
</dbReference>
<evidence type="ECO:0000259" key="11">
    <source>
        <dbReference type="Pfam" id="PF00593"/>
    </source>
</evidence>
<dbReference type="EMBL" id="BLAU01000001">
    <property type="protein sequence ID" value="GET22980.1"/>
    <property type="molecule type" value="Genomic_DNA"/>
</dbReference>
<keyword evidence="16" id="KW-1185">Reference proteome</keyword>
<evidence type="ECO:0000256" key="4">
    <source>
        <dbReference type="ARBA" id="ARBA00022692"/>
    </source>
</evidence>
<dbReference type="FunFam" id="2.60.40.1120:FF:000003">
    <property type="entry name" value="Outer membrane protein Omp121"/>
    <property type="match status" value="1"/>
</dbReference>
<feature type="domain" description="TonB-dependent receptor-like beta-barrel" evidence="11">
    <location>
        <begin position="488"/>
        <end position="998"/>
    </location>
</feature>
<keyword evidence="2 8" id="KW-0813">Transport</keyword>
<evidence type="ECO:0000313" key="13">
    <source>
        <dbReference type="EMBL" id="GET22980.1"/>
    </source>
</evidence>
<dbReference type="Gene3D" id="2.170.130.10">
    <property type="entry name" value="TonB-dependent receptor, plug domain"/>
    <property type="match status" value="1"/>
</dbReference>
<dbReference type="RefSeq" id="WP_106542501.1">
    <property type="nucleotide sequence ID" value="NZ_BLAU01000001.1"/>
</dbReference>
<dbReference type="InterPro" id="IPR023997">
    <property type="entry name" value="TonB-dep_OMP_SusC/RagA_CS"/>
</dbReference>
<comment type="similarity">
    <text evidence="8 9">Belongs to the TonB-dependent receptor family.</text>
</comment>
<keyword evidence="5 9" id="KW-0798">TonB box</keyword>
<dbReference type="InterPro" id="IPR037066">
    <property type="entry name" value="Plug_dom_sf"/>
</dbReference>
<feature type="chain" id="PRO_5015118393" evidence="10">
    <location>
        <begin position="34"/>
        <end position="1093"/>
    </location>
</feature>
<dbReference type="Gene3D" id="2.40.170.20">
    <property type="entry name" value="TonB-dependent receptor, beta-barrel domain"/>
    <property type="match status" value="1"/>
</dbReference>
<dbReference type="NCBIfam" id="TIGR04056">
    <property type="entry name" value="OMP_RagA_SusC"/>
    <property type="match status" value="1"/>
</dbReference>
<dbReference type="InterPro" id="IPR023996">
    <property type="entry name" value="TonB-dep_OMP_SusC/RagA"/>
</dbReference>
<dbReference type="Pfam" id="PF00593">
    <property type="entry name" value="TonB_dep_Rec_b-barrel"/>
    <property type="match status" value="1"/>
</dbReference>
<dbReference type="GO" id="GO:0009279">
    <property type="term" value="C:cell outer membrane"/>
    <property type="evidence" value="ECO:0007669"/>
    <property type="project" value="UniProtKB-SubCell"/>
</dbReference>
<keyword evidence="10" id="KW-0732">Signal</keyword>
<evidence type="ECO:0000313" key="16">
    <source>
        <dbReference type="Proteomes" id="UP000396862"/>
    </source>
</evidence>
<evidence type="ECO:0000256" key="6">
    <source>
        <dbReference type="ARBA" id="ARBA00023136"/>
    </source>
</evidence>
<evidence type="ECO:0000313" key="14">
    <source>
        <dbReference type="EMBL" id="PSK82271.1"/>
    </source>
</evidence>
<comment type="caution">
    <text evidence="14">The sequence shown here is derived from an EMBL/GenBank/DDBJ whole genome shotgun (WGS) entry which is preliminary data.</text>
</comment>
<evidence type="ECO:0000313" key="15">
    <source>
        <dbReference type="Proteomes" id="UP000240621"/>
    </source>
</evidence>
<dbReference type="Pfam" id="PF13715">
    <property type="entry name" value="CarbopepD_reg_2"/>
    <property type="match status" value="1"/>
</dbReference>
<dbReference type="InterPro" id="IPR012910">
    <property type="entry name" value="Plug_dom"/>
</dbReference>
<reference evidence="13 16" key="2">
    <citation type="submission" date="2019-10" db="EMBL/GenBank/DDBJ databases">
        <title>Prolixibacter strains distinguished by the presence of nitrate reductase genes were adept at nitrate-dependent anaerobic corrosion of metallic iron and carbon steel.</title>
        <authorList>
            <person name="Iino T."/>
            <person name="Shono N."/>
            <person name="Ito K."/>
            <person name="Nakamura R."/>
            <person name="Sueoka K."/>
            <person name="Harayama S."/>
            <person name="Ohkuma M."/>
        </authorList>
    </citation>
    <scope>NUCLEOTIDE SEQUENCE [LARGE SCALE GENOMIC DNA]</scope>
    <source>
        <strain evidence="13 16">MIC1-1</strain>
    </source>
</reference>
<accession>A0A2P8CBC6</accession>
<dbReference type="NCBIfam" id="TIGR04057">
    <property type="entry name" value="SusC_RagA_signa"/>
    <property type="match status" value="1"/>
</dbReference>
<dbReference type="InterPro" id="IPR039426">
    <property type="entry name" value="TonB-dep_rcpt-like"/>
</dbReference>
<evidence type="ECO:0000256" key="3">
    <source>
        <dbReference type="ARBA" id="ARBA00022452"/>
    </source>
</evidence>
<dbReference type="Pfam" id="PF07715">
    <property type="entry name" value="Plug"/>
    <property type="match status" value="1"/>
</dbReference>
<evidence type="ECO:0000256" key="2">
    <source>
        <dbReference type="ARBA" id="ARBA00022448"/>
    </source>
</evidence>
<evidence type="ECO:0000256" key="1">
    <source>
        <dbReference type="ARBA" id="ARBA00004571"/>
    </source>
</evidence>